<dbReference type="InterPro" id="IPR011712">
    <property type="entry name" value="Sig_transdc_His_kin_sub3_dim/P"/>
</dbReference>
<keyword evidence="7" id="KW-0067">ATP-binding</keyword>
<evidence type="ECO:0000256" key="8">
    <source>
        <dbReference type="ARBA" id="ARBA00023012"/>
    </source>
</evidence>
<comment type="catalytic activity">
    <reaction evidence="1">
        <text>ATP + protein L-histidine = ADP + protein N-phospho-L-histidine.</text>
        <dbReference type="EC" id="2.7.13.3"/>
    </reaction>
</comment>
<keyword evidence="5" id="KW-0547">Nucleotide-binding</keyword>
<name>A0ABW4RUY2_9ACTN</name>
<gene>
    <name evidence="11" type="ORF">ACFSCS_07775</name>
</gene>
<dbReference type="InterPro" id="IPR050482">
    <property type="entry name" value="Sensor_HK_TwoCompSys"/>
</dbReference>
<dbReference type="PANTHER" id="PTHR24421">
    <property type="entry name" value="NITRATE/NITRITE SENSOR PROTEIN NARX-RELATED"/>
    <property type="match status" value="1"/>
</dbReference>
<evidence type="ECO:0000256" key="7">
    <source>
        <dbReference type="ARBA" id="ARBA00022840"/>
    </source>
</evidence>
<feature type="transmembrane region" description="Helical" evidence="9">
    <location>
        <begin position="147"/>
        <end position="165"/>
    </location>
</feature>
<keyword evidence="9" id="KW-1133">Transmembrane helix</keyword>
<dbReference type="InterPro" id="IPR036890">
    <property type="entry name" value="HATPase_C_sf"/>
</dbReference>
<dbReference type="Proteomes" id="UP001597326">
    <property type="component" value="Unassembled WGS sequence"/>
</dbReference>
<dbReference type="CDD" id="cd16917">
    <property type="entry name" value="HATPase_UhpB-NarQ-NarX-like"/>
    <property type="match status" value="1"/>
</dbReference>
<keyword evidence="12" id="KW-1185">Reference proteome</keyword>
<organism evidence="11 12">
    <name type="scientific">Luteococcus peritonei</name>
    <dbReference type="NCBI Taxonomy" id="88874"/>
    <lineage>
        <taxon>Bacteria</taxon>
        <taxon>Bacillati</taxon>
        <taxon>Actinomycetota</taxon>
        <taxon>Actinomycetes</taxon>
        <taxon>Propionibacteriales</taxon>
        <taxon>Propionibacteriaceae</taxon>
        <taxon>Luteococcus</taxon>
    </lineage>
</organism>
<evidence type="ECO:0000256" key="9">
    <source>
        <dbReference type="SAM" id="Phobius"/>
    </source>
</evidence>
<evidence type="ECO:0000256" key="2">
    <source>
        <dbReference type="ARBA" id="ARBA00012438"/>
    </source>
</evidence>
<sequence>MSTALPPATTRRRRLWTHAWQLATCHLIGFFCWGFGWEESMNASSGPVDTLMMFDAGIGLVLTQLILLRRRRPLLVAVVLVAAASLSAWALAASAVAVVHLGSRRRLTEILPVGVLWVVSSLTTDEFVTKQVTPEESLMAAGASGRAMIVTLVVLMYLVLAAIGWNRGAKAELVESWRAGAELARREQVARVAQAQTAERARIAREMHDVLAHKISLVSLHAGVLAYKDDLTREETAETAALIRETAHQALQELREVLGVLRDDGTEANTPPQPSLLDLPALVAAEEAAGSQVSLDVEPDSWQRSSGLSPTPARHAHRIIQEALTNARKHAQGQPVSVRVQGDQEQGLLVQVGNPLGHQRSRVPGAGMGLTGLCERATLAGGSLETEQSDGWFRVTARLPWNVRMGS</sequence>
<feature type="transmembrane region" description="Helical" evidence="9">
    <location>
        <begin position="15"/>
        <end position="36"/>
    </location>
</feature>
<dbReference type="RefSeq" id="WP_343873030.1">
    <property type="nucleotide sequence ID" value="NZ_BAAAIX010000013.1"/>
</dbReference>
<evidence type="ECO:0000313" key="11">
    <source>
        <dbReference type="EMBL" id="MFD1890080.1"/>
    </source>
</evidence>
<keyword evidence="4" id="KW-0808">Transferase</keyword>
<keyword evidence="9" id="KW-0472">Membrane</keyword>
<dbReference type="EC" id="2.7.13.3" evidence="2"/>
<comment type="caution">
    <text evidence="11">The sequence shown here is derived from an EMBL/GenBank/DDBJ whole genome shotgun (WGS) entry which is preliminary data.</text>
</comment>
<evidence type="ECO:0000256" key="1">
    <source>
        <dbReference type="ARBA" id="ARBA00000085"/>
    </source>
</evidence>
<feature type="transmembrane region" description="Helical" evidence="9">
    <location>
        <begin position="74"/>
        <end position="99"/>
    </location>
</feature>
<feature type="transmembrane region" description="Helical" evidence="9">
    <location>
        <begin position="48"/>
        <end position="67"/>
    </location>
</feature>
<keyword evidence="6 11" id="KW-0418">Kinase</keyword>
<feature type="domain" description="Signal transduction histidine kinase subgroup 3 dimerisation and phosphoacceptor" evidence="10">
    <location>
        <begin position="199"/>
        <end position="264"/>
    </location>
</feature>
<evidence type="ECO:0000313" key="12">
    <source>
        <dbReference type="Proteomes" id="UP001597326"/>
    </source>
</evidence>
<reference evidence="12" key="1">
    <citation type="journal article" date="2019" name="Int. J. Syst. Evol. Microbiol.">
        <title>The Global Catalogue of Microorganisms (GCM) 10K type strain sequencing project: providing services to taxonomists for standard genome sequencing and annotation.</title>
        <authorList>
            <consortium name="The Broad Institute Genomics Platform"/>
            <consortium name="The Broad Institute Genome Sequencing Center for Infectious Disease"/>
            <person name="Wu L."/>
            <person name="Ma J."/>
        </authorList>
    </citation>
    <scope>NUCLEOTIDE SEQUENCE [LARGE SCALE GENOMIC DNA]</scope>
    <source>
        <strain evidence="12">CAIM 431</strain>
    </source>
</reference>
<keyword evidence="3" id="KW-0597">Phosphoprotein</keyword>
<dbReference type="Gene3D" id="1.20.5.1930">
    <property type="match status" value="1"/>
</dbReference>
<dbReference type="EMBL" id="JBHUFZ010000016">
    <property type="protein sequence ID" value="MFD1890080.1"/>
    <property type="molecule type" value="Genomic_DNA"/>
</dbReference>
<protein>
    <recommendedName>
        <fullName evidence="2">histidine kinase</fullName>
        <ecNumber evidence="2">2.7.13.3</ecNumber>
    </recommendedName>
</protein>
<proteinExistence type="predicted"/>
<evidence type="ECO:0000259" key="10">
    <source>
        <dbReference type="Pfam" id="PF07730"/>
    </source>
</evidence>
<keyword evidence="9" id="KW-0812">Transmembrane</keyword>
<evidence type="ECO:0000256" key="5">
    <source>
        <dbReference type="ARBA" id="ARBA00022741"/>
    </source>
</evidence>
<evidence type="ECO:0000256" key="6">
    <source>
        <dbReference type="ARBA" id="ARBA00022777"/>
    </source>
</evidence>
<dbReference type="SUPFAM" id="SSF55874">
    <property type="entry name" value="ATPase domain of HSP90 chaperone/DNA topoisomerase II/histidine kinase"/>
    <property type="match status" value="1"/>
</dbReference>
<evidence type="ECO:0000256" key="4">
    <source>
        <dbReference type="ARBA" id="ARBA00022679"/>
    </source>
</evidence>
<dbReference type="Pfam" id="PF07730">
    <property type="entry name" value="HisKA_3"/>
    <property type="match status" value="1"/>
</dbReference>
<dbReference type="Gene3D" id="3.30.565.10">
    <property type="entry name" value="Histidine kinase-like ATPase, C-terminal domain"/>
    <property type="match status" value="1"/>
</dbReference>
<dbReference type="GO" id="GO:0016301">
    <property type="term" value="F:kinase activity"/>
    <property type="evidence" value="ECO:0007669"/>
    <property type="project" value="UniProtKB-KW"/>
</dbReference>
<accession>A0ABW4RUY2</accession>
<dbReference type="PANTHER" id="PTHR24421:SF10">
    <property type="entry name" value="NITRATE_NITRITE SENSOR PROTEIN NARQ"/>
    <property type="match status" value="1"/>
</dbReference>
<evidence type="ECO:0000256" key="3">
    <source>
        <dbReference type="ARBA" id="ARBA00022553"/>
    </source>
</evidence>
<keyword evidence="8" id="KW-0902">Two-component regulatory system</keyword>